<feature type="domain" description="Methyl-accepting transducer" evidence="2">
    <location>
        <begin position="1"/>
        <end position="104"/>
    </location>
</feature>
<dbReference type="SUPFAM" id="SSF58104">
    <property type="entry name" value="Methyl-accepting chemotaxis protein (MCP) signaling domain"/>
    <property type="match status" value="1"/>
</dbReference>
<dbReference type="InterPro" id="IPR051310">
    <property type="entry name" value="MCP_chemotaxis"/>
</dbReference>
<dbReference type="Pfam" id="PF00015">
    <property type="entry name" value="MCPsignal"/>
    <property type="match status" value="1"/>
</dbReference>
<dbReference type="InterPro" id="IPR004089">
    <property type="entry name" value="MCPsignal_dom"/>
</dbReference>
<dbReference type="EMBL" id="VSSQ01008136">
    <property type="protein sequence ID" value="MPM37995.1"/>
    <property type="molecule type" value="Genomic_DNA"/>
</dbReference>
<proteinExistence type="predicted"/>
<dbReference type="AlphaFoldDB" id="A0A644ZAR6"/>
<dbReference type="PROSITE" id="PS50111">
    <property type="entry name" value="CHEMOTAXIS_TRANSDUC_2"/>
    <property type="match status" value="1"/>
</dbReference>
<keyword evidence="1" id="KW-0145">Chemotaxis</keyword>
<dbReference type="PANTHER" id="PTHR43531:SF11">
    <property type="entry name" value="METHYL-ACCEPTING CHEMOTAXIS PROTEIN 3"/>
    <property type="match status" value="1"/>
</dbReference>
<dbReference type="GO" id="GO:0007165">
    <property type="term" value="P:signal transduction"/>
    <property type="evidence" value="ECO:0007669"/>
    <property type="project" value="InterPro"/>
</dbReference>
<sequence length="170" mass="18069">MAEEVRNLAGQSAKAAKETTDLIENSIKKVEAGTKIANNTAGALLKIVEGISRASDLVDNIASASNEQSAALVQINQGIIQVSQVVQTNAAAAEESAAASEELSSQAESLKKNVSAFKLSTGSMLLSTENTDHQIAERIKEPDRQSEKKHKTNVALKTNISLTENNFGKY</sequence>
<gene>
    <name evidence="3" type="ORF">SDC9_84618</name>
</gene>
<dbReference type="Gene3D" id="1.10.287.950">
    <property type="entry name" value="Methyl-accepting chemotaxis protein"/>
    <property type="match status" value="1"/>
</dbReference>
<name>A0A644ZAR6_9ZZZZ</name>
<comment type="caution">
    <text evidence="3">The sequence shown here is derived from an EMBL/GenBank/DDBJ whole genome shotgun (WGS) entry which is preliminary data.</text>
</comment>
<evidence type="ECO:0000256" key="1">
    <source>
        <dbReference type="ARBA" id="ARBA00022500"/>
    </source>
</evidence>
<dbReference type="PANTHER" id="PTHR43531">
    <property type="entry name" value="PROTEIN ICFG"/>
    <property type="match status" value="1"/>
</dbReference>
<dbReference type="GO" id="GO:0006935">
    <property type="term" value="P:chemotaxis"/>
    <property type="evidence" value="ECO:0007669"/>
    <property type="project" value="UniProtKB-KW"/>
</dbReference>
<organism evidence="3">
    <name type="scientific">bioreactor metagenome</name>
    <dbReference type="NCBI Taxonomy" id="1076179"/>
    <lineage>
        <taxon>unclassified sequences</taxon>
        <taxon>metagenomes</taxon>
        <taxon>ecological metagenomes</taxon>
    </lineage>
</organism>
<protein>
    <recommendedName>
        <fullName evidence="2">Methyl-accepting transducer domain-containing protein</fullName>
    </recommendedName>
</protein>
<evidence type="ECO:0000313" key="3">
    <source>
        <dbReference type="EMBL" id="MPM37995.1"/>
    </source>
</evidence>
<evidence type="ECO:0000259" key="2">
    <source>
        <dbReference type="PROSITE" id="PS50111"/>
    </source>
</evidence>
<reference evidence="3" key="1">
    <citation type="submission" date="2019-08" db="EMBL/GenBank/DDBJ databases">
        <authorList>
            <person name="Kucharzyk K."/>
            <person name="Murdoch R.W."/>
            <person name="Higgins S."/>
            <person name="Loffler F."/>
        </authorList>
    </citation>
    <scope>NUCLEOTIDE SEQUENCE</scope>
</reference>
<dbReference type="GO" id="GO:0004888">
    <property type="term" value="F:transmembrane signaling receptor activity"/>
    <property type="evidence" value="ECO:0007669"/>
    <property type="project" value="TreeGrafter"/>
</dbReference>
<accession>A0A644ZAR6</accession>
<dbReference type="GO" id="GO:0005886">
    <property type="term" value="C:plasma membrane"/>
    <property type="evidence" value="ECO:0007669"/>
    <property type="project" value="TreeGrafter"/>
</dbReference>